<feature type="domain" description="HTH cro/C1-type" evidence="1">
    <location>
        <begin position="6"/>
        <end position="60"/>
    </location>
</feature>
<organism evidence="2 3">
    <name type="scientific">Prevotella histicola F0411</name>
    <dbReference type="NCBI Taxonomy" id="857291"/>
    <lineage>
        <taxon>Bacteria</taxon>
        <taxon>Pseudomonadati</taxon>
        <taxon>Bacteroidota</taxon>
        <taxon>Bacteroidia</taxon>
        <taxon>Bacteroidales</taxon>
        <taxon>Prevotellaceae</taxon>
        <taxon>Prevotella</taxon>
    </lineage>
</organism>
<dbReference type="AlphaFoldDB" id="G6AJU7"/>
<accession>G6AJU7</accession>
<evidence type="ECO:0000313" key="3">
    <source>
        <dbReference type="Proteomes" id="UP000004597"/>
    </source>
</evidence>
<gene>
    <name evidence="2" type="ORF">HMPREF9138_02374</name>
</gene>
<dbReference type="GeneID" id="66732355"/>
<dbReference type="RefSeq" id="WP_008824274.1">
    <property type="nucleotide sequence ID" value="NZ_JH376768.1"/>
</dbReference>
<dbReference type="Proteomes" id="UP000004597">
    <property type="component" value="Unassembled WGS sequence"/>
</dbReference>
<dbReference type="STRING" id="857291.HMPREF9138_02374"/>
<comment type="caution">
    <text evidence="2">The sequence shown here is derived from an EMBL/GenBank/DDBJ whole genome shotgun (WGS) entry which is preliminary data.</text>
</comment>
<dbReference type="GO" id="GO:0003677">
    <property type="term" value="F:DNA binding"/>
    <property type="evidence" value="ECO:0007669"/>
    <property type="project" value="InterPro"/>
</dbReference>
<dbReference type="Gene3D" id="1.10.260.40">
    <property type="entry name" value="lambda repressor-like DNA-binding domains"/>
    <property type="match status" value="1"/>
</dbReference>
<sequence>MKLNRIKLVLVEKEISQTQLAKELGKSFSTINAYCSNRKQPSLDLLNKIAEYLSVNIKDLIVDNK</sequence>
<dbReference type="InterPro" id="IPR001387">
    <property type="entry name" value="Cro/C1-type_HTH"/>
</dbReference>
<evidence type="ECO:0000259" key="1">
    <source>
        <dbReference type="PROSITE" id="PS50943"/>
    </source>
</evidence>
<evidence type="ECO:0000313" key="2">
    <source>
        <dbReference type="EMBL" id="EHG14994.1"/>
    </source>
</evidence>
<dbReference type="SUPFAM" id="SSF47413">
    <property type="entry name" value="lambda repressor-like DNA-binding domains"/>
    <property type="match status" value="1"/>
</dbReference>
<keyword evidence="3" id="KW-1185">Reference proteome</keyword>
<dbReference type="EMBL" id="AFXP01000026">
    <property type="protein sequence ID" value="EHG14994.1"/>
    <property type="molecule type" value="Genomic_DNA"/>
</dbReference>
<protein>
    <recommendedName>
        <fullName evidence="1">HTH cro/C1-type domain-containing protein</fullName>
    </recommendedName>
</protein>
<dbReference type="PATRIC" id="fig|857291.3.peg.2376"/>
<dbReference type="Pfam" id="PF01381">
    <property type="entry name" value="HTH_3"/>
    <property type="match status" value="1"/>
</dbReference>
<proteinExistence type="predicted"/>
<dbReference type="PROSITE" id="PS50943">
    <property type="entry name" value="HTH_CROC1"/>
    <property type="match status" value="1"/>
</dbReference>
<dbReference type="SMART" id="SM00530">
    <property type="entry name" value="HTH_XRE"/>
    <property type="match status" value="1"/>
</dbReference>
<dbReference type="HOGENOM" id="CLU_066192_52_2_10"/>
<reference evidence="2 3" key="1">
    <citation type="submission" date="2011-10" db="EMBL/GenBank/DDBJ databases">
        <title>The Genome Sequence of Prevotella histicola F0411.</title>
        <authorList>
            <consortium name="The Broad Institute Genome Sequencing Platform"/>
            <person name="Earl A."/>
            <person name="Ward D."/>
            <person name="Feldgarden M."/>
            <person name="Gevers D."/>
            <person name="Izard J."/>
            <person name="Ganesan A."/>
            <person name="Blanton J.M."/>
            <person name="Baranova O.V."/>
            <person name="Tanner A.C."/>
            <person name="Mathney J.M.J."/>
            <person name="Dewhirst F.E."/>
            <person name="Young S.K."/>
            <person name="Zeng Q."/>
            <person name="Gargeya S."/>
            <person name="Fitzgerald M."/>
            <person name="Haas B."/>
            <person name="Abouelleil A."/>
            <person name="Alvarado L."/>
            <person name="Arachchi H.M."/>
            <person name="Berlin A."/>
            <person name="Brown A."/>
            <person name="Chapman S.B."/>
            <person name="Chen Z."/>
            <person name="Dunbar C."/>
            <person name="Freedman E."/>
            <person name="Gearin G."/>
            <person name="Gellesch M."/>
            <person name="Goldberg J."/>
            <person name="Griggs A."/>
            <person name="Gujja S."/>
            <person name="Heiman D."/>
            <person name="Howarth C."/>
            <person name="Larson L."/>
            <person name="Lui A."/>
            <person name="MacDonald P.J.P."/>
            <person name="Montmayeur A."/>
            <person name="Murphy C."/>
            <person name="Neiman D."/>
            <person name="Pearson M."/>
            <person name="Priest M."/>
            <person name="Roberts A."/>
            <person name="Saif S."/>
            <person name="Shea T."/>
            <person name="Shenoy N."/>
            <person name="Sisk P."/>
            <person name="Stolte C."/>
            <person name="Sykes S."/>
            <person name="Wortman J."/>
            <person name="Nusbaum C."/>
            <person name="Birren B."/>
        </authorList>
    </citation>
    <scope>NUCLEOTIDE SEQUENCE [LARGE SCALE GENOMIC DNA]</scope>
    <source>
        <strain evidence="2 3">F0411</strain>
    </source>
</reference>
<dbReference type="InterPro" id="IPR010982">
    <property type="entry name" value="Lambda_DNA-bd_dom_sf"/>
</dbReference>
<name>G6AJU7_9BACT</name>
<dbReference type="CDD" id="cd00093">
    <property type="entry name" value="HTH_XRE"/>
    <property type="match status" value="1"/>
</dbReference>